<accession>A0ACB9LJ49</accession>
<sequence>MESFWRNCIICLFLGFACLFESGNATPNVTLDYKICNGETFNWNEDNLVQKMDEVLDMAVGKVADNGYNYYASIRDENTDFQCWAHAACNGKLTWIDCYACVVRAHDLLMNQCRRNYGAQFQLIDCRVRREKYEFNED</sequence>
<organism evidence="1 2">
    <name type="scientific">Melastoma candidum</name>
    <dbReference type="NCBI Taxonomy" id="119954"/>
    <lineage>
        <taxon>Eukaryota</taxon>
        <taxon>Viridiplantae</taxon>
        <taxon>Streptophyta</taxon>
        <taxon>Embryophyta</taxon>
        <taxon>Tracheophyta</taxon>
        <taxon>Spermatophyta</taxon>
        <taxon>Magnoliopsida</taxon>
        <taxon>eudicotyledons</taxon>
        <taxon>Gunneridae</taxon>
        <taxon>Pentapetalae</taxon>
        <taxon>rosids</taxon>
        <taxon>malvids</taxon>
        <taxon>Myrtales</taxon>
        <taxon>Melastomataceae</taxon>
        <taxon>Melastomatoideae</taxon>
        <taxon>Melastomateae</taxon>
        <taxon>Melastoma</taxon>
    </lineage>
</organism>
<comment type="caution">
    <text evidence="1">The sequence shown here is derived from an EMBL/GenBank/DDBJ whole genome shotgun (WGS) entry which is preliminary data.</text>
</comment>
<evidence type="ECO:0000313" key="2">
    <source>
        <dbReference type="Proteomes" id="UP001057402"/>
    </source>
</evidence>
<proteinExistence type="predicted"/>
<dbReference type="Proteomes" id="UP001057402">
    <property type="component" value="Chromosome 11"/>
</dbReference>
<dbReference type="EMBL" id="CM042890">
    <property type="protein sequence ID" value="KAI4311286.1"/>
    <property type="molecule type" value="Genomic_DNA"/>
</dbReference>
<gene>
    <name evidence="1" type="ORF">MLD38_036191</name>
</gene>
<protein>
    <submittedName>
        <fullName evidence="1">Uncharacterized protein</fullName>
    </submittedName>
</protein>
<name>A0ACB9LJ49_9MYRT</name>
<evidence type="ECO:0000313" key="1">
    <source>
        <dbReference type="EMBL" id="KAI4311286.1"/>
    </source>
</evidence>
<reference evidence="2" key="1">
    <citation type="journal article" date="2023" name="Front. Plant Sci.">
        <title>Chromosomal-level genome assembly of Melastoma candidum provides insights into trichome evolution.</title>
        <authorList>
            <person name="Zhong Y."/>
            <person name="Wu W."/>
            <person name="Sun C."/>
            <person name="Zou P."/>
            <person name="Liu Y."/>
            <person name="Dai S."/>
            <person name="Zhou R."/>
        </authorList>
    </citation>
    <scope>NUCLEOTIDE SEQUENCE [LARGE SCALE GENOMIC DNA]</scope>
</reference>
<keyword evidence="2" id="KW-1185">Reference proteome</keyword>